<proteinExistence type="predicted"/>
<dbReference type="Pfam" id="PF04314">
    <property type="entry name" value="PCuAC"/>
    <property type="match status" value="1"/>
</dbReference>
<evidence type="ECO:0000256" key="1">
    <source>
        <dbReference type="SAM" id="SignalP"/>
    </source>
</evidence>
<dbReference type="InterPro" id="IPR036182">
    <property type="entry name" value="PCuAC_sf"/>
</dbReference>
<dbReference type="SUPFAM" id="SSF110087">
    <property type="entry name" value="DR1885-like metal-binding protein"/>
    <property type="match status" value="1"/>
</dbReference>
<protein>
    <submittedName>
        <fullName evidence="2">Copper chaperone PCu(A)C</fullName>
    </submittedName>
</protein>
<comment type="caution">
    <text evidence="2">The sequence shown here is derived from an EMBL/GenBank/DDBJ whole genome shotgun (WGS) entry which is preliminary data.</text>
</comment>
<keyword evidence="3" id="KW-1185">Reference proteome</keyword>
<dbReference type="EMBL" id="JAAZQQ010000001">
    <property type="protein sequence ID" value="NKX43415.1"/>
    <property type="molecule type" value="Genomic_DNA"/>
</dbReference>
<accession>A0A7X6GW05</accession>
<dbReference type="InterPro" id="IPR007410">
    <property type="entry name" value="LpqE-like"/>
</dbReference>
<gene>
    <name evidence="2" type="ORF">HCU73_02340</name>
</gene>
<dbReference type="AlphaFoldDB" id="A0A7X6GW05"/>
<dbReference type="Proteomes" id="UP000526408">
    <property type="component" value="Unassembled WGS sequence"/>
</dbReference>
<evidence type="ECO:0000313" key="2">
    <source>
        <dbReference type="EMBL" id="NKX43415.1"/>
    </source>
</evidence>
<organism evidence="2 3">
    <name type="scientific">Roseicyclus persicicus</name>
    <dbReference type="NCBI Taxonomy" id="2650661"/>
    <lineage>
        <taxon>Bacteria</taxon>
        <taxon>Pseudomonadati</taxon>
        <taxon>Pseudomonadota</taxon>
        <taxon>Alphaproteobacteria</taxon>
        <taxon>Rhodobacterales</taxon>
        <taxon>Roseobacteraceae</taxon>
        <taxon>Roseicyclus</taxon>
    </lineage>
</organism>
<keyword evidence="1" id="KW-0732">Signal</keyword>
<dbReference type="PANTHER" id="PTHR36302">
    <property type="entry name" value="BLR7088 PROTEIN"/>
    <property type="match status" value="1"/>
</dbReference>
<feature type="signal peptide" evidence="1">
    <location>
        <begin position="1"/>
        <end position="21"/>
    </location>
</feature>
<name>A0A7X6GW05_9RHOB</name>
<reference evidence="2 3" key="1">
    <citation type="submission" date="2020-04" db="EMBL/GenBank/DDBJ databases">
        <authorList>
            <person name="Yoon J."/>
        </authorList>
    </citation>
    <scope>NUCLEOTIDE SEQUENCE [LARGE SCALE GENOMIC DNA]</scope>
    <source>
        <strain evidence="2 3">KMU-115</strain>
    </source>
</reference>
<dbReference type="PANTHER" id="PTHR36302:SF1">
    <property type="entry name" value="COPPER CHAPERONE PCU(A)C"/>
    <property type="match status" value="1"/>
</dbReference>
<sequence length="166" mass="17334">MSLKSLVLAGAVALLPTLALAQMQVDDPYARAGSPMAQSGAAFMAITNATGTDDRLVGATSDIAERAELHTHVQTAEGVMQMREVEGGIPLPAGETVTLERGGLHVMFLGLTRPMLQGETFELTLEFETAPPLTITVPVDLERMPGQPGMGMHHGHGHGAMHGTGG</sequence>
<dbReference type="RefSeq" id="WP_168621784.1">
    <property type="nucleotide sequence ID" value="NZ_JAAZQQ010000001.1"/>
</dbReference>
<evidence type="ECO:0000313" key="3">
    <source>
        <dbReference type="Proteomes" id="UP000526408"/>
    </source>
</evidence>
<feature type="chain" id="PRO_5030820472" evidence="1">
    <location>
        <begin position="22"/>
        <end position="166"/>
    </location>
</feature>
<dbReference type="InterPro" id="IPR058248">
    <property type="entry name" value="Lxx211020-like"/>
</dbReference>
<dbReference type="Gene3D" id="2.60.40.1890">
    <property type="entry name" value="PCu(A)C copper chaperone"/>
    <property type="match status" value="1"/>
</dbReference>